<dbReference type="InterPro" id="IPR039299">
    <property type="entry name" value="SEOA"/>
</dbReference>
<dbReference type="STRING" id="157652.A0A371DZW6"/>
<keyword evidence="4" id="KW-1185">Reference proteome</keyword>
<evidence type="ECO:0000259" key="1">
    <source>
        <dbReference type="Pfam" id="PF14576"/>
    </source>
</evidence>
<reference evidence="3" key="1">
    <citation type="submission" date="2018-05" db="EMBL/GenBank/DDBJ databases">
        <title>Draft genome of Mucuna pruriens seed.</title>
        <authorList>
            <person name="Nnadi N.E."/>
            <person name="Vos R."/>
            <person name="Hasami M.H."/>
            <person name="Devisetty U.K."/>
            <person name="Aguiy J.C."/>
        </authorList>
    </citation>
    <scope>NUCLEOTIDE SEQUENCE [LARGE SCALE GENOMIC DNA]</scope>
    <source>
        <strain evidence="3">JCA_2017</strain>
    </source>
</reference>
<evidence type="ECO:0000313" key="4">
    <source>
        <dbReference type="Proteomes" id="UP000257109"/>
    </source>
</evidence>
<comment type="caution">
    <text evidence="3">The sequence shown here is derived from an EMBL/GenBank/DDBJ whole genome shotgun (WGS) entry which is preliminary data.</text>
</comment>
<feature type="domain" description="Sieve element occlusion C-terminal" evidence="2">
    <location>
        <begin position="466"/>
        <end position="650"/>
    </location>
</feature>
<name>A0A371DZW6_MUCPR</name>
<dbReference type="PANTHER" id="PTHR33232:SF14">
    <property type="entry name" value="THIOREDOXIN-LIKE, SIEVE ELEMENT OCCLUSION-RELATED"/>
    <property type="match status" value="1"/>
</dbReference>
<evidence type="ECO:0000313" key="3">
    <source>
        <dbReference type="EMBL" id="RDX58046.1"/>
    </source>
</evidence>
<dbReference type="InterPro" id="IPR027944">
    <property type="entry name" value="SEO_C"/>
</dbReference>
<feature type="domain" description="Sieve element occlusion N-terminal" evidence="1">
    <location>
        <begin position="686"/>
        <end position="932"/>
    </location>
</feature>
<dbReference type="Pfam" id="PF14576">
    <property type="entry name" value="SEO_N"/>
    <property type="match status" value="2"/>
</dbReference>
<dbReference type="Pfam" id="PF14577">
    <property type="entry name" value="SEO_C"/>
    <property type="match status" value="2"/>
</dbReference>
<feature type="non-terminal residue" evidence="3">
    <location>
        <position position="1"/>
    </location>
</feature>
<dbReference type="GO" id="GO:0010088">
    <property type="term" value="P:phloem development"/>
    <property type="evidence" value="ECO:0007669"/>
    <property type="project" value="InterPro"/>
</dbReference>
<dbReference type="OrthoDB" id="1410343at2759"/>
<feature type="domain" description="Sieve element occlusion C-terminal" evidence="2">
    <location>
        <begin position="1139"/>
        <end position="1321"/>
    </location>
</feature>
<sequence length="1329" mass="152337">MALSVAASSNTLIQQSGTTSIQPRSTLPNPFDLNDDQILDIVYLAHLNDDETCDTEKLYNLVSNIVLRSLSPISTSSWKPEFPTLKLISCQMISTRSAAHCVHQTTMWILQHLKCYSWDAKALITIAALSLEYGSFVHLSQFQANDVLGNSLKQLNQVQNRKVSADLTELVTYMVQVLLHIKEWARYSAEGYDPEDVPDLTEAFQAILVVVYWTIASTVASTGNLVGVSSYKLSEYRVRLSTAVKKLTTHLTRCNEQIGSVQDYFDSKRAFDKPKDVVDCLKALIYPRKQNQNLNPKIFQGSFLVKEGIEVFRQKHVLLFISGLYSVDDEISLLNSIHDRLQEDPKEAKGLNKEDFKILWIPIVDDWNEGRKEQFKYLKSTIKFYVVEYFFELPGLKIIKERLYYENLPIVPLFTPKGTIWNENALEVIFEWGIEAFPFRKSDGDDLTLKWKWLWDLLLKATPGLQVKKDRYIFIYGGTNNTWIQNFTQELSQLKRNDSIQRADVVIDYYQLGKGEGNNSVPSFWIGVERKKQNKKHQESVDCEIQKIVKCLFCLKRDPQGWAILSKGHNIKHLCHGQAVYQTVAEFQNWKGKVLEKEGFDIAFKEYYDAKETEISALQPCEYMNVDSYTSNVIATITCPNPSCGRVMEVSSVNYNMALVLSNAGAIASGNTSQHNDQLPNPFELQDSQIRHKVYLTHVNDDKEFDRDILFNLVHNTLIYASPQISATPGAAAVTQTSVTSFKPDFPTLKRISCQMTTTRGTPECAHQTTLKILQQLSGFSWDAKALIALAAFSLEYGEFWRLDRIQTTEQFGNSLKQLNQVESRKVPLEMSDLVTVLAEVLNDINKWARWYAIGYDAEFVPSLLDAMQQIPLLVYWTIAATVASIGNLLGLSNHNLSDFKHRLNAILINLKSHLETCTLQIGRIQDYQDRILRFAKIKDVVDLLDILIVPGSDTGTSIPKIFEAGIQVKNGIEVFKQKYVMLFFSGLDNILDEIFLLNSIYKKLQVNPGEEIKNVKKGDVKILWIPIVEEWNSDKSKKEKFNSLKESIKWYALEYFEELPGYEIIKEQFKYEGKPIVSVINPQGQIINENALQIIFEWGIEAFPFRQIDVYDLNKKWKWFWSLMEKTDENTKVLGKDNTSYVFIYGGNDNNWVRNFSIALGKIEKHEKIKDVDVMIKRYELGENNQDNVPSFWIGLDGKKQNKECKDRVDCEIQEVVRTLLCLKQDPSGWVILSRGRNLKLLGHAEPMYQTVIDFEIWKYKVVEKESFEIAFREYYDTVKETYARRPYDHTSSVLATITCPNATCGRVMEVTSISYRCCHGSANSCNL</sequence>
<dbReference type="InterPro" id="IPR027942">
    <property type="entry name" value="SEO_N"/>
</dbReference>
<dbReference type="PANTHER" id="PTHR33232">
    <property type="entry name" value="PROTEIN SIEVE ELEMENT OCCLUSION B-LIKE"/>
    <property type="match status" value="1"/>
</dbReference>
<proteinExistence type="predicted"/>
<protein>
    <submittedName>
        <fullName evidence="3">Protein SIEVE ELEMENT OCCLUSION B</fullName>
    </submittedName>
</protein>
<organism evidence="3 4">
    <name type="scientific">Mucuna pruriens</name>
    <name type="common">Velvet bean</name>
    <name type="synonym">Dolichos pruriens</name>
    <dbReference type="NCBI Taxonomy" id="157652"/>
    <lineage>
        <taxon>Eukaryota</taxon>
        <taxon>Viridiplantae</taxon>
        <taxon>Streptophyta</taxon>
        <taxon>Embryophyta</taxon>
        <taxon>Tracheophyta</taxon>
        <taxon>Spermatophyta</taxon>
        <taxon>Magnoliopsida</taxon>
        <taxon>eudicotyledons</taxon>
        <taxon>Gunneridae</taxon>
        <taxon>Pentapetalae</taxon>
        <taxon>rosids</taxon>
        <taxon>fabids</taxon>
        <taxon>Fabales</taxon>
        <taxon>Fabaceae</taxon>
        <taxon>Papilionoideae</taxon>
        <taxon>50 kb inversion clade</taxon>
        <taxon>NPAAA clade</taxon>
        <taxon>indigoferoid/millettioid clade</taxon>
        <taxon>Phaseoleae</taxon>
        <taxon>Mucuna</taxon>
    </lineage>
</organism>
<feature type="domain" description="Sieve element occlusion N-terminal" evidence="1">
    <location>
        <begin position="34"/>
        <end position="269"/>
    </location>
</feature>
<evidence type="ECO:0000259" key="2">
    <source>
        <dbReference type="Pfam" id="PF14577"/>
    </source>
</evidence>
<gene>
    <name evidence="3" type="primary">SEOB</name>
    <name evidence="3" type="ORF">CR513_62667</name>
</gene>
<dbReference type="Proteomes" id="UP000257109">
    <property type="component" value="Unassembled WGS sequence"/>
</dbReference>
<accession>A0A371DZW6</accession>
<dbReference type="EMBL" id="QJKJ01017890">
    <property type="protein sequence ID" value="RDX58046.1"/>
    <property type="molecule type" value="Genomic_DNA"/>
</dbReference>